<accession>A0A0P0YQX3</accession>
<reference evidence="2" key="1">
    <citation type="submission" date="2014-04" db="EMBL/GenBank/DDBJ databases">
        <authorList>
            <person name="Harrison E."/>
        </authorList>
    </citation>
    <scope>NUCLEOTIDE SEQUENCE</scope>
    <source>
        <strain evidence="2">6837</strain>
    </source>
</reference>
<dbReference type="EMBL" id="AB924570">
    <property type="protein sequence ID" value="BAT23596.1"/>
    <property type="molecule type" value="Genomic_DNA"/>
</dbReference>
<dbReference type="InterPro" id="IPR007345">
    <property type="entry name" value="Polysacch_pyruvyl_Trfase"/>
</dbReference>
<keyword evidence="2" id="KW-0808">Transferase</keyword>
<proteinExistence type="predicted"/>
<dbReference type="PANTHER" id="PTHR36836:SF1">
    <property type="entry name" value="COLANIC ACID BIOSYNTHESIS PROTEIN WCAK"/>
    <property type="match status" value="1"/>
</dbReference>
<dbReference type="GO" id="GO:0016740">
    <property type="term" value="F:transferase activity"/>
    <property type="evidence" value="ECO:0007669"/>
    <property type="project" value="UniProtKB-KW"/>
</dbReference>
<reference evidence="2" key="2">
    <citation type="journal article" date="2015" name="Sci. Rep.">
        <title>Genetic analysis of capsular polysaccharide synthesis gene clusters in 79 capsular types of Klebsiella spp.</title>
        <authorList>
            <person name="Pan Y.J."/>
            <person name="Lin T.L."/>
            <person name="Chen C.T."/>
            <person name="Chen Y.Y."/>
            <person name="Hsieh P.F."/>
            <person name="Hsu C.R."/>
            <person name="Wu M.C."/>
            <person name="Wang J.T."/>
        </authorList>
    </citation>
    <scope>NUCLEOTIDE SEQUENCE</scope>
    <source>
        <strain evidence="2">6837</strain>
    </source>
</reference>
<evidence type="ECO:0000259" key="1">
    <source>
        <dbReference type="Pfam" id="PF04230"/>
    </source>
</evidence>
<sequence length="376" mass="42735">MKVLIINQHTNNFGDDAAGVALMSSLLKDKHEIDVTYIWNKNGTKVPLEDSLITHHVDANLSRSNLVKEIFSFVLGKKGYFHKIAKLARQSDYVLVSPGGANIGIYKDWAYLVNVIVSRFYNKNVIFHLNTISKSNSHIFNFLAKHTLRKCIMFVREKASYDLLKTQGIVATLGVDTAFMLEKLDKSLDSSDKNIITFVPTELSNWHVHFKGVDDHDLLKNKIIPSLSKFAKDGNYVIKILPHLYSSEAEGKFLKMLETEFRNKGIETFIDTQVTDFYKYDQSIADSSLVVSMRYHGVVLSVKNQIPVISLSYENKMKECCRYSGILSQNIDLLNFDAARLDSLLNSTLVNPKRTDNDFLRKMASAVVDFIAIYNR</sequence>
<dbReference type="AlphaFoldDB" id="A0A0P0YQX3"/>
<dbReference type="Pfam" id="PF04230">
    <property type="entry name" value="PS_pyruv_trans"/>
    <property type="match status" value="1"/>
</dbReference>
<dbReference type="PANTHER" id="PTHR36836">
    <property type="entry name" value="COLANIC ACID BIOSYNTHESIS PROTEIN WCAK"/>
    <property type="match status" value="1"/>
</dbReference>
<organism evidence="2">
    <name type="scientific">Klebsiella sp. 6837</name>
    <dbReference type="NCBI Taxonomy" id="1497809"/>
    <lineage>
        <taxon>Bacteria</taxon>
        <taxon>Pseudomonadati</taxon>
        <taxon>Pseudomonadota</taxon>
        <taxon>Gammaproteobacteria</taxon>
        <taxon>Enterobacterales</taxon>
        <taxon>Enterobacteriaceae</taxon>
        <taxon>Klebsiella/Raoultella group</taxon>
        <taxon>Klebsiella</taxon>
    </lineage>
</organism>
<name>A0A0P0YQX3_9ENTR</name>
<feature type="domain" description="Polysaccharide pyruvyl transferase" evidence="1">
    <location>
        <begin position="12"/>
        <end position="315"/>
    </location>
</feature>
<evidence type="ECO:0000313" key="2">
    <source>
        <dbReference type="EMBL" id="BAT23596.1"/>
    </source>
</evidence>
<gene>
    <name evidence="2" type="primary">wctJ</name>
</gene>
<protein>
    <submittedName>
        <fullName evidence="2">Polysaccharide pyruvyl transferase</fullName>
    </submittedName>
</protein>